<comment type="caution">
    <text evidence="3">The sequence shown here is derived from an EMBL/GenBank/DDBJ whole genome shotgun (WGS) entry which is preliminary data.</text>
</comment>
<accession>A0A8T2K5H5</accession>
<dbReference type="EMBL" id="JAACNH010000002">
    <property type="protein sequence ID" value="KAG8452745.1"/>
    <property type="molecule type" value="Genomic_DNA"/>
</dbReference>
<dbReference type="Proteomes" id="UP000812440">
    <property type="component" value="Chromosome 2"/>
</dbReference>
<evidence type="ECO:0000313" key="4">
    <source>
        <dbReference type="Proteomes" id="UP000812440"/>
    </source>
</evidence>
<dbReference type="PANTHER" id="PTHR28671">
    <property type="entry name" value="COILED-COIL DOMAIN-CONTAINING PROTEIN 169"/>
    <property type="match status" value="1"/>
</dbReference>
<evidence type="ECO:0008006" key="5">
    <source>
        <dbReference type="Google" id="ProtNLM"/>
    </source>
</evidence>
<dbReference type="PANTHER" id="PTHR28671:SF3">
    <property type="entry name" value="COILED-COIL DOMAIN-CONTAINING PROTEIN 169"/>
    <property type="match status" value="1"/>
</dbReference>
<proteinExistence type="predicted"/>
<feature type="region of interest" description="Disordered" evidence="2">
    <location>
        <begin position="1"/>
        <end position="28"/>
    </location>
</feature>
<sequence>MAMAHGLGERDAAVRHSQREAEDNQLEREKKEMLKVSIFELKNTIAELERRLKSVGDEGNEWKTRYETQMELNKQLERQIYILQEKSENIRGNPTDRLSSIRSYDQMPVGALTQFLKHLDEEKGLLENQLKDFELRIEQETKAYYKVNNERKMYVSEISQISVGQEAAKKQQVSDPAHTTWDKPAFKRAHTNLSKQRNMEKKGAIKRKQISKKEALSRKK</sequence>
<gene>
    <name evidence="3" type="ORF">GDO86_004510</name>
</gene>
<dbReference type="Pfam" id="PF15372">
    <property type="entry name" value="DUF4600"/>
    <property type="match status" value="1"/>
</dbReference>
<feature type="coiled-coil region" evidence="1">
    <location>
        <begin position="31"/>
        <end position="143"/>
    </location>
</feature>
<organism evidence="3 4">
    <name type="scientific">Hymenochirus boettgeri</name>
    <name type="common">Congo dwarf clawed frog</name>
    <dbReference type="NCBI Taxonomy" id="247094"/>
    <lineage>
        <taxon>Eukaryota</taxon>
        <taxon>Metazoa</taxon>
        <taxon>Chordata</taxon>
        <taxon>Craniata</taxon>
        <taxon>Vertebrata</taxon>
        <taxon>Euteleostomi</taxon>
        <taxon>Amphibia</taxon>
        <taxon>Batrachia</taxon>
        <taxon>Anura</taxon>
        <taxon>Pipoidea</taxon>
        <taxon>Pipidae</taxon>
        <taxon>Pipinae</taxon>
        <taxon>Hymenochirus</taxon>
    </lineage>
</organism>
<feature type="compositionally biased region" description="Basic and acidic residues" evidence="2">
    <location>
        <begin position="7"/>
        <end position="28"/>
    </location>
</feature>
<dbReference type="AlphaFoldDB" id="A0A8T2K5H5"/>
<evidence type="ECO:0000313" key="3">
    <source>
        <dbReference type="EMBL" id="KAG8452745.1"/>
    </source>
</evidence>
<keyword evidence="4" id="KW-1185">Reference proteome</keyword>
<evidence type="ECO:0000256" key="2">
    <source>
        <dbReference type="SAM" id="MobiDB-lite"/>
    </source>
</evidence>
<dbReference type="InterPro" id="IPR028022">
    <property type="entry name" value="DUF4600"/>
</dbReference>
<feature type="compositionally biased region" description="Basic and acidic residues" evidence="2">
    <location>
        <begin position="211"/>
        <end position="220"/>
    </location>
</feature>
<protein>
    <recommendedName>
        <fullName evidence="5">Coiled-coil domain-containing protein 169</fullName>
    </recommendedName>
</protein>
<evidence type="ECO:0000256" key="1">
    <source>
        <dbReference type="SAM" id="Coils"/>
    </source>
</evidence>
<name>A0A8T2K5H5_9PIPI</name>
<feature type="region of interest" description="Disordered" evidence="2">
    <location>
        <begin position="169"/>
        <end position="220"/>
    </location>
</feature>
<reference evidence="3" key="1">
    <citation type="thesis" date="2020" institute="ProQuest LLC" country="789 East Eisenhower Parkway, Ann Arbor, MI, USA">
        <title>Comparative Genomics and Chromosome Evolution.</title>
        <authorList>
            <person name="Mudd A.B."/>
        </authorList>
    </citation>
    <scope>NUCLEOTIDE SEQUENCE</scope>
    <source>
        <strain evidence="3">Female2</strain>
        <tissue evidence="3">Blood</tissue>
    </source>
</reference>
<keyword evidence="1" id="KW-0175">Coiled coil</keyword>
<dbReference type="OrthoDB" id="6615663at2759"/>